<comment type="caution">
    <text evidence="10">The sequence shown here is derived from an EMBL/GenBank/DDBJ whole genome shotgun (WGS) entry which is preliminary data.</text>
</comment>
<dbReference type="EMBL" id="CABFJX010000001">
    <property type="protein sequence ID" value="VTT55218.1"/>
    <property type="molecule type" value="Genomic_DNA"/>
</dbReference>
<keyword evidence="2" id="KW-0436">Ligase</keyword>
<sequence>MASLYGRDENTDRSSELNATTTIVLVLSAVFVALRFWARYVRIGFGTDDWLTLVALVFVFITGGLNYGMIAHGLGKHAKRVSEEDLIIFFKILLAFECIYVTAVMLIKLALLSMYLRIFPSRNFRLASAIIAAVVIGWWIAICAVCIFQCHPIKKAWMPWLDYGTCINLKASFIGNAIPNIATDIAILCLPVGPILKLQVNMAQKLSLLVIFLLGSFVLFASIYRFTTIMQFDPIDTTWTLATACTWCVVEVACGTIALCLPTLRPLMLMISSKFESVTSRKDAAVRTGMQTELVTIGGTGGKTGHFHRIDDAYEPNSSQRGLATSDGSIPHGDPSDRGSVRVKNVGAREGMSDEPPSAMESLHCQSAFLHLEPAMALPLSRCRASLRLSTCTRSLTTLRTRQFLPRSFSHSSISYSKAQPTKDDVLKLWDQYSNAGIPTTPGANGQYAGFMNKRRNMSSKLSFADLVLPSGEVIQLCADSTKYPEASTLFRSIRATSPVVVSTESETSPSPDAEKQPSKRTFYVKNIRPLNDVQQNLIVTPDVIFPDTKRHYQLRHHPELLARLQFRSWLKGQLTAGLQEKGFTDIETPTLFKSTPEGAREFLVPTRRPGFAYALTQSPQQYKQVLMASGVSRYMQWARCYRDEDARTDRQPEFTQLDMEWAFANAEVVRKDVTDIVLRSLEVLRPAHSYKNIRGSRVPVIADIPQGSRPADEPVQHKVTTLTFQECISMYGTDKPDLRLPGRIHTIPNEMCEQFASMMTYLKDPLIEAFHIPVKDLDDDIPRPKRFTEEFIESLPKHLRENKDGMPVILVCDSRQPRGGFSSLGVECDEVVNIATGGKGVLEGDILVFQAREKPKGQYYRASTAIGEIRSELYKKLLANGLVEDLPAPGTPDSMQFVWVIDFPMFKPTGEDNDPGQEGSAGIAAAHHPFTAPKSKHDLELLFTDPLQAKSAAYDLVLNGVEVGGGSERIHIPAVQEFIMRDILKMKDSRIEDFAHLFDALKAGCPPHAGFALGFDRLVALLTDTTTVRDVIAFPKTMKGDDPFVKAPTRVTAEQLAPYGLQLRGKQ</sequence>
<dbReference type="InterPro" id="IPR004115">
    <property type="entry name" value="GAD-like_sf"/>
</dbReference>
<dbReference type="GO" id="GO:0005524">
    <property type="term" value="F:ATP binding"/>
    <property type="evidence" value="ECO:0007669"/>
    <property type="project" value="UniProtKB-KW"/>
</dbReference>
<evidence type="ECO:0000256" key="3">
    <source>
        <dbReference type="ARBA" id="ARBA00022741"/>
    </source>
</evidence>
<dbReference type="Gene3D" id="3.30.1360.30">
    <property type="entry name" value="GAD-like domain"/>
    <property type="match status" value="1"/>
</dbReference>
<keyword evidence="3" id="KW-0547">Nucleotide-binding</keyword>
<keyword evidence="8" id="KW-1133">Transmembrane helix</keyword>
<dbReference type="PRINTS" id="PR01042">
    <property type="entry name" value="TRNASYNTHASP"/>
</dbReference>
<feature type="domain" description="Aminoacyl-transfer RNA synthetases class-II family profile" evidence="9">
    <location>
        <begin position="579"/>
        <end position="1036"/>
    </location>
</feature>
<feature type="transmembrane region" description="Helical" evidence="8">
    <location>
        <begin position="86"/>
        <end position="107"/>
    </location>
</feature>
<keyword evidence="6" id="KW-0030">Aminoacyl-tRNA synthetase</keyword>
<dbReference type="InterPro" id="IPR049326">
    <property type="entry name" value="Rhodopsin_dom_fungi"/>
</dbReference>
<organism evidence="10 11">
    <name type="scientific">Fusarium fujikuroi</name>
    <name type="common">Bakanae and foot rot disease fungus</name>
    <name type="synonym">Gibberella fujikuroi</name>
    <dbReference type="NCBI Taxonomy" id="5127"/>
    <lineage>
        <taxon>Eukaryota</taxon>
        <taxon>Fungi</taxon>
        <taxon>Dikarya</taxon>
        <taxon>Ascomycota</taxon>
        <taxon>Pezizomycotina</taxon>
        <taxon>Sordariomycetes</taxon>
        <taxon>Hypocreomycetidae</taxon>
        <taxon>Hypocreales</taxon>
        <taxon>Nectriaceae</taxon>
        <taxon>Fusarium</taxon>
        <taxon>Fusarium fujikuroi species complex</taxon>
    </lineage>
</organism>
<gene>
    <name evidence="10" type="ORF">C2S_109</name>
</gene>
<dbReference type="PANTHER" id="PTHR22594:SF5">
    <property type="entry name" value="ASPARTATE--TRNA LIGASE, MITOCHONDRIAL"/>
    <property type="match status" value="1"/>
</dbReference>
<name>A0A9Q9R9U3_FUSFU</name>
<dbReference type="AlphaFoldDB" id="A0A9Q9R9U3"/>
<dbReference type="InterPro" id="IPR006195">
    <property type="entry name" value="aa-tRNA-synth_II"/>
</dbReference>
<evidence type="ECO:0000259" key="9">
    <source>
        <dbReference type="PROSITE" id="PS50862"/>
    </source>
</evidence>
<evidence type="ECO:0000256" key="6">
    <source>
        <dbReference type="ARBA" id="ARBA00023146"/>
    </source>
</evidence>
<comment type="similarity">
    <text evidence="1">Belongs to the class-II aminoacyl-tRNA synthetase family. Type 1 subfamily.</text>
</comment>
<feature type="transmembrane region" description="Helical" evidence="8">
    <location>
        <begin position="17"/>
        <end position="38"/>
    </location>
</feature>
<dbReference type="Gene3D" id="3.30.930.10">
    <property type="entry name" value="Bira Bifunctional Protein, Domain 2"/>
    <property type="match status" value="1"/>
</dbReference>
<proteinExistence type="inferred from homology"/>
<dbReference type="NCBIfam" id="TIGR00459">
    <property type="entry name" value="aspS_bact"/>
    <property type="match status" value="1"/>
</dbReference>
<dbReference type="GO" id="GO:0006422">
    <property type="term" value="P:aspartyl-tRNA aminoacylation"/>
    <property type="evidence" value="ECO:0007669"/>
    <property type="project" value="TreeGrafter"/>
</dbReference>
<keyword evidence="8" id="KW-0472">Membrane</keyword>
<evidence type="ECO:0000313" key="11">
    <source>
        <dbReference type="Proteomes" id="UP000760494"/>
    </source>
</evidence>
<keyword evidence="4" id="KW-0067">ATP-binding</keyword>
<evidence type="ECO:0000256" key="7">
    <source>
        <dbReference type="SAM" id="MobiDB-lite"/>
    </source>
</evidence>
<dbReference type="SUPFAM" id="SSF55681">
    <property type="entry name" value="Class II aaRS and biotin synthetases"/>
    <property type="match status" value="1"/>
</dbReference>
<dbReference type="InterPro" id="IPR004364">
    <property type="entry name" value="Aa-tRNA-synt_II"/>
</dbReference>
<dbReference type="InterPro" id="IPR002312">
    <property type="entry name" value="Asp/Asn-tRNA-synth_IIb"/>
</dbReference>
<dbReference type="Pfam" id="PF20684">
    <property type="entry name" value="Fung_rhodopsin"/>
    <property type="match status" value="1"/>
</dbReference>
<dbReference type="InterPro" id="IPR045864">
    <property type="entry name" value="aa-tRNA-synth_II/BPL/LPL"/>
</dbReference>
<keyword evidence="8" id="KW-0812">Transmembrane</keyword>
<evidence type="ECO:0000256" key="4">
    <source>
        <dbReference type="ARBA" id="ARBA00022840"/>
    </source>
</evidence>
<evidence type="ECO:0000256" key="5">
    <source>
        <dbReference type="ARBA" id="ARBA00022917"/>
    </source>
</evidence>
<dbReference type="PROSITE" id="PS50862">
    <property type="entry name" value="AA_TRNA_LIGASE_II"/>
    <property type="match status" value="1"/>
</dbReference>
<dbReference type="GO" id="GO:0004815">
    <property type="term" value="F:aspartate-tRNA ligase activity"/>
    <property type="evidence" value="ECO:0007669"/>
    <property type="project" value="TreeGrafter"/>
</dbReference>
<dbReference type="Pfam" id="PF00152">
    <property type="entry name" value="tRNA-synt_2"/>
    <property type="match status" value="1"/>
</dbReference>
<accession>A0A9Q9R9U3</accession>
<dbReference type="GO" id="GO:0005739">
    <property type="term" value="C:mitochondrion"/>
    <property type="evidence" value="ECO:0007669"/>
    <property type="project" value="TreeGrafter"/>
</dbReference>
<evidence type="ECO:0000256" key="2">
    <source>
        <dbReference type="ARBA" id="ARBA00022598"/>
    </source>
</evidence>
<keyword evidence="5" id="KW-0648">Protein biosynthesis</keyword>
<dbReference type="Proteomes" id="UP000760494">
    <property type="component" value="Unassembled WGS sequence"/>
</dbReference>
<dbReference type="PANTHER" id="PTHR22594">
    <property type="entry name" value="ASPARTYL/LYSYL-TRNA SYNTHETASE"/>
    <property type="match status" value="1"/>
</dbReference>
<evidence type="ECO:0000313" key="10">
    <source>
        <dbReference type="EMBL" id="VTT55218.1"/>
    </source>
</evidence>
<feature type="compositionally biased region" description="Polar residues" evidence="7">
    <location>
        <begin position="316"/>
        <end position="328"/>
    </location>
</feature>
<feature type="transmembrane region" description="Helical" evidence="8">
    <location>
        <begin position="127"/>
        <end position="148"/>
    </location>
</feature>
<feature type="transmembrane region" description="Helical" evidence="8">
    <location>
        <begin position="50"/>
        <end position="74"/>
    </location>
</feature>
<protein>
    <recommendedName>
        <fullName evidence="9">Aminoacyl-transfer RNA synthetases class-II family profile domain-containing protein</fullName>
    </recommendedName>
</protein>
<feature type="transmembrane region" description="Helical" evidence="8">
    <location>
        <begin position="206"/>
        <end position="227"/>
    </location>
</feature>
<evidence type="ECO:0000256" key="1">
    <source>
        <dbReference type="ARBA" id="ARBA00006303"/>
    </source>
</evidence>
<dbReference type="InterPro" id="IPR004524">
    <property type="entry name" value="Asp-tRNA-ligase_1"/>
</dbReference>
<evidence type="ECO:0000256" key="8">
    <source>
        <dbReference type="SAM" id="Phobius"/>
    </source>
</evidence>
<reference evidence="10" key="1">
    <citation type="submission" date="2019-05" db="EMBL/GenBank/DDBJ databases">
        <authorList>
            <person name="Piombo E."/>
        </authorList>
    </citation>
    <scope>NUCLEOTIDE SEQUENCE</scope>
    <source>
        <strain evidence="10">C2S</strain>
    </source>
</reference>
<feature type="region of interest" description="Disordered" evidence="7">
    <location>
        <begin position="316"/>
        <end position="342"/>
    </location>
</feature>